<accession>A0A9D2UHR1</accession>
<organism evidence="1 2">
    <name type="scientific">Candidatus Avibacteroides avistercoris</name>
    <dbReference type="NCBI Taxonomy" id="2840690"/>
    <lineage>
        <taxon>Bacteria</taxon>
        <taxon>Pseudomonadati</taxon>
        <taxon>Bacteroidota</taxon>
        <taxon>Bacteroidia</taxon>
        <taxon>Bacteroidales</taxon>
        <taxon>Bacteroidaceae</taxon>
        <taxon>Bacteroidaceae incertae sedis</taxon>
        <taxon>Candidatus Avibacteroides</taxon>
    </lineage>
</organism>
<comment type="caution">
    <text evidence="1">The sequence shown here is derived from an EMBL/GenBank/DDBJ whole genome shotgun (WGS) entry which is preliminary data.</text>
</comment>
<dbReference type="Proteomes" id="UP000787625">
    <property type="component" value="Unassembled WGS sequence"/>
</dbReference>
<protein>
    <submittedName>
        <fullName evidence="1">TIGR02757 family protein</fullName>
    </submittedName>
</protein>
<gene>
    <name evidence="1" type="ORF">IAA93_03200</name>
</gene>
<dbReference type="EMBL" id="DWUP01000065">
    <property type="protein sequence ID" value="HJD52720.1"/>
    <property type="molecule type" value="Genomic_DNA"/>
</dbReference>
<evidence type="ECO:0000313" key="1">
    <source>
        <dbReference type="EMBL" id="HJD52720.1"/>
    </source>
</evidence>
<dbReference type="InterPro" id="IPR014127">
    <property type="entry name" value="CHP02757"/>
</dbReference>
<name>A0A9D2UHR1_9BACT</name>
<proteinExistence type="predicted"/>
<sequence>MLQTTIEQLRTWAAEYDNPGFIPADPVSFPHRFTAKQDIEISGFLTAWIAYGNRKQILKKAGELHTEMDGSPLAYIIGRRYAAHEGDTRPFYRFFKYSDLHDICRRLHDIYTTYPDLEAAVTATGGDPISALQTLFAGIAGIPRTPQSASKRLAMFVRWMVRRDGIVDFGLWRSIDPGTLLIPLDTHVFDMARRLGMTRRSTADRRAAEEITACLREIWPDDPCMGDFALFGYGVNEDKGRGHGAQAEDI</sequence>
<reference evidence="1" key="1">
    <citation type="journal article" date="2021" name="PeerJ">
        <title>Extensive microbial diversity within the chicken gut microbiome revealed by metagenomics and culture.</title>
        <authorList>
            <person name="Gilroy R."/>
            <person name="Ravi A."/>
            <person name="Getino M."/>
            <person name="Pursley I."/>
            <person name="Horton D.L."/>
            <person name="Alikhan N.F."/>
            <person name="Baker D."/>
            <person name="Gharbi K."/>
            <person name="Hall N."/>
            <person name="Watson M."/>
            <person name="Adriaenssens E.M."/>
            <person name="Foster-Nyarko E."/>
            <person name="Jarju S."/>
            <person name="Secka A."/>
            <person name="Antonio M."/>
            <person name="Oren A."/>
            <person name="Chaudhuri R.R."/>
            <person name="La Ragione R."/>
            <person name="Hildebrand F."/>
            <person name="Pallen M.J."/>
        </authorList>
    </citation>
    <scope>NUCLEOTIDE SEQUENCE</scope>
    <source>
        <strain evidence="1">MalCec1-1739</strain>
    </source>
</reference>
<evidence type="ECO:0000313" key="2">
    <source>
        <dbReference type="Proteomes" id="UP000787625"/>
    </source>
</evidence>
<reference evidence="1" key="2">
    <citation type="submission" date="2021-04" db="EMBL/GenBank/DDBJ databases">
        <authorList>
            <person name="Gilroy R."/>
        </authorList>
    </citation>
    <scope>NUCLEOTIDE SEQUENCE</scope>
    <source>
        <strain evidence="1">MalCec1-1739</strain>
    </source>
</reference>
<dbReference type="Pfam" id="PF09674">
    <property type="entry name" value="DUF2400"/>
    <property type="match status" value="1"/>
</dbReference>
<dbReference type="NCBIfam" id="TIGR02757">
    <property type="entry name" value="TIGR02757 family protein"/>
    <property type="match status" value="1"/>
</dbReference>
<dbReference type="AlphaFoldDB" id="A0A9D2UHR1"/>